<comment type="pathway">
    <text evidence="11">Cell wall biogenesis; peptidoglycan biosynthesis.</text>
</comment>
<proteinExistence type="inferred from homology"/>
<dbReference type="RefSeq" id="WP_070079079.1">
    <property type="nucleotide sequence ID" value="NZ_CP017415.1"/>
</dbReference>
<feature type="transmembrane region" description="Helical" evidence="11">
    <location>
        <begin position="171"/>
        <end position="188"/>
    </location>
</feature>
<keyword evidence="5 11" id="KW-0812">Transmembrane</keyword>
<keyword evidence="4 11" id="KW-0808">Transferase</keyword>
<dbReference type="GO" id="GO:0071555">
    <property type="term" value="P:cell wall organization"/>
    <property type="evidence" value="ECO:0007669"/>
    <property type="project" value="UniProtKB-KW"/>
</dbReference>
<dbReference type="EMBL" id="CP017415">
    <property type="protein sequence ID" value="AOU98722.1"/>
    <property type="molecule type" value="Genomic_DNA"/>
</dbReference>
<sequence length="377" mass="41105">MDSLYFNGSLGQNVRHRWIGLLGRIRLDWPLVTGILAIFCVGELVLYSASGQDITTVWHQGGKFAVALTIMIGIAQIPPQRWRRLSPYAYLFAVLMLIAVLGLGETALGARRWLDLGPVRLQPSEFMKLALPMALAYLFSRRPLPLNLPHLLMALLLIAVPVALIAKEPDLGTAMLIVITGLVVIFLAGVPYRYLLIGAVAAAALIPVAWHFMHAYQQARILTFLDPQRSPLGAGYHIIQSTIAIGSSGLYGLGWLHAPQAQLGFLPESRTDFIFAVFGEEFGLAGTIALLSAYAFIILRGLYIAWRADDNFSRLLAGSLSLTFAMYVFINVGMTMGLLPVVGVPLPFMSYGGTSLVTMAAAMGLLQSIAGHRRLMR</sequence>
<feature type="transmembrane region" description="Helical" evidence="11">
    <location>
        <begin position="27"/>
        <end position="49"/>
    </location>
</feature>
<dbReference type="Pfam" id="PF01098">
    <property type="entry name" value="FTSW_RODA_SPOVE"/>
    <property type="match status" value="1"/>
</dbReference>
<accession>A0A1D8IQI0</accession>
<dbReference type="GO" id="GO:0008360">
    <property type="term" value="P:regulation of cell shape"/>
    <property type="evidence" value="ECO:0007669"/>
    <property type="project" value="UniProtKB-KW"/>
</dbReference>
<dbReference type="PANTHER" id="PTHR30474:SF1">
    <property type="entry name" value="PEPTIDOGLYCAN GLYCOSYLTRANSFERASE MRDB"/>
    <property type="match status" value="1"/>
</dbReference>
<evidence type="ECO:0000256" key="7">
    <source>
        <dbReference type="ARBA" id="ARBA00022984"/>
    </source>
</evidence>
<dbReference type="GO" id="GO:0008955">
    <property type="term" value="F:peptidoglycan glycosyltransferase activity"/>
    <property type="evidence" value="ECO:0007669"/>
    <property type="project" value="UniProtKB-UniRule"/>
</dbReference>
<evidence type="ECO:0000256" key="10">
    <source>
        <dbReference type="ARBA" id="ARBA00023316"/>
    </source>
</evidence>
<keyword evidence="13" id="KW-1185">Reference proteome</keyword>
<dbReference type="Proteomes" id="UP000095401">
    <property type="component" value="Chromosome"/>
</dbReference>
<comment type="catalytic activity">
    <reaction evidence="11">
        <text>[GlcNAc-(1-&gt;4)-Mur2Ac(oyl-L-Ala-gamma-D-Glu-L-Lys-D-Ala-D-Ala)](n)-di-trans,octa-cis-undecaprenyl diphosphate + beta-D-GlcNAc-(1-&gt;4)-Mur2Ac(oyl-L-Ala-gamma-D-Glu-L-Lys-D-Ala-D-Ala)-di-trans,octa-cis-undecaprenyl diphosphate = [GlcNAc-(1-&gt;4)-Mur2Ac(oyl-L-Ala-gamma-D-Glu-L-Lys-D-Ala-D-Ala)](n+1)-di-trans,octa-cis-undecaprenyl diphosphate + di-trans,octa-cis-undecaprenyl diphosphate + H(+)</text>
        <dbReference type="Rhea" id="RHEA:23708"/>
        <dbReference type="Rhea" id="RHEA-COMP:9602"/>
        <dbReference type="Rhea" id="RHEA-COMP:9603"/>
        <dbReference type="ChEBI" id="CHEBI:15378"/>
        <dbReference type="ChEBI" id="CHEBI:58405"/>
        <dbReference type="ChEBI" id="CHEBI:60033"/>
        <dbReference type="ChEBI" id="CHEBI:78435"/>
        <dbReference type="EC" id="2.4.99.28"/>
    </reaction>
</comment>
<name>A0A1D8IQI0_9GAMM</name>
<keyword evidence="9 11" id="KW-0472">Membrane</keyword>
<dbReference type="KEGG" id="aprs:BI364_12780"/>
<evidence type="ECO:0000256" key="4">
    <source>
        <dbReference type="ARBA" id="ARBA00022679"/>
    </source>
</evidence>
<dbReference type="GO" id="GO:0009252">
    <property type="term" value="P:peptidoglycan biosynthetic process"/>
    <property type="evidence" value="ECO:0007669"/>
    <property type="project" value="UniProtKB-UniRule"/>
</dbReference>
<dbReference type="GO" id="GO:0032153">
    <property type="term" value="C:cell division site"/>
    <property type="evidence" value="ECO:0007669"/>
    <property type="project" value="TreeGrafter"/>
</dbReference>
<evidence type="ECO:0000256" key="1">
    <source>
        <dbReference type="ARBA" id="ARBA00004141"/>
    </source>
</evidence>
<dbReference type="InterPro" id="IPR001182">
    <property type="entry name" value="FtsW/RodA"/>
</dbReference>
<comment type="function">
    <text evidence="11">Peptidoglycan polymerase that is essential for cell wall elongation.</text>
</comment>
<gene>
    <name evidence="11" type="primary">mrdB</name>
    <name evidence="11" type="synonym">rodA</name>
    <name evidence="12" type="ORF">BI364_12780</name>
</gene>
<evidence type="ECO:0000256" key="11">
    <source>
        <dbReference type="HAMAP-Rule" id="MF_02079"/>
    </source>
</evidence>
<dbReference type="PANTHER" id="PTHR30474">
    <property type="entry name" value="CELL CYCLE PROTEIN"/>
    <property type="match status" value="1"/>
</dbReference>
<feature type="transmembrane region" description="Helical" evidence="11">
    <location>
        <begin position="61"/>
        <end position="77"/>
    </location>
</feature>
<keyword evidence="3 11" id="KW-0328">Glycosyltransferase</keyword>
<dbReference type="EC" id="2.4.99.28" evidence="11"/>
<feature type="transmembrane region" description="Helical" evidence="11">
    <location>
        <begin position="348"/>
        <end position="370"/>
    </location>
</feature>
<evidence type="ECO:0000256" key="6">
    <source>
        <dbReference type="ARBA" id="ARBA00022960"/>
    </source>
</evidence>
<evidence type="ECO:0000313" key="12">
    <source>
        <dbReference type="EMBL" id="AOU98722.1"/>
    </source>
</evidence>
<dbReference type="InterPro" id="IPR018365">
    <property type="entry name" value="Cell_cycle_FtsW-rel_CS"/>
</dbReference>
<feature type="transmembrane region" description="Helical" evidence="11">
    <location>
        <begin position="194"/>
        <end position="213"/>
    </location>
</feature>
<comment type="similarity">
    <text evidence="11">Belongs to the SEDS family. MrdB/RodA subfamily.</text>
</comment>
<keyword evidence="7 11" id="KW-0573">Peptidoglycan synthesis</keyword>
<keyword evidence="6 11" id="KW-0133">Cell shape</keyword>
<dbReference type="GO" id="GO:0015648">
    <property type="term" value="F:lipid-linked peptidoglycan transporter activity"/>
    <property type="evidence" value="ECO:0007669"/>
    <property type="project" value="TreeGrafter"/>
</dbReference>
<dbReference type="NCBIfam" id="TIGR02210">
    <property type="entry name" value="rodA_shape"/>
    <property type="match status" value="1"/>
</dbReference>
<keyword evidence="10 11" id="KW-0961">Cell wall biogenesis/degradation</keyword>
<feature type="transmembrane region" description="Helical" evidence="11">
    <location>
        <begin position="315"/>
        <end position="342"/>
    </location>
</feature>
<keyword evidence="11" id="KW-0997">Cell inner membrane</keyword>
<protein>
    <recommendedName>
        <fullName evidence="11">Peptidoglycan glycosyltransferase MrdB</fullName>
        <shortName evidence="11">PGT</shortName>
        <ecNumber evidence="11">2.4.99.28</ecNumber>
    </recommendedName>
    <alternativeName>
        <fullName evidence="11">Cell elongation protein RodA</fullName>
    </alternativeName>
    <alternativeName>
        <fullName evidence="11">Cell wall polymerase</fullName>
    </alternativeName>
    <alternativeName>
        <fullName evidence="11">Peptidoglycan polymerase</fullName>
        <shortName evidence="11">PG polymerase</shortName>
    </alternativeName>
</protein>
<dbReference type="InterPro" id="IPR011923">
    <property type="entry name" value="RodA/MrdB"/>
</dbReference>
<dbReference type="UniPathway" id="UPA00219"/>
<keyword evidence="2 11" id="KW-1003">Cell membrane</keyword>
<feature type="transmembrane region" description="Helical" evidence="11">
    <location>
        <begin position="148"/>
        <end position="166"/>
    </location>
</feature>
<dbReference type="HAMAP" id="MF_02079">
    <property type="entry name" value="PGT_RodA"/>
    <property type="match status" value="1"/>
</dbReference>
<organism evidence="12 13">
    <name type="scientific">Acidihalobacter yilgarnensis</name>
    <dbReference type="NCBI Taxonomy" id="2819280"/>
    <lineage>
        <taxon>Bacteria</taxon>
        <taxon>Pseudomonadati</taxon>
        <taxon>Pseudomonadota</taxon>
        <taxon>Gammaproteobacteria</taxon>
        <taxon>Chromatiales</taxon>
        <taxon>Ectothiorhodospiraceae</taxon>
        <taxon>Acidihalobacter</taxon>
    </lineage>
</organism>
<evidence type="ECO:0000313" key="13">
    <source>
        <dbReference type="Proteomes" id="UP000095401"/>
    </source>
</evidence>
<feature type="transmembrane region" description="Helical" evidence="11">
    <location>
        <begin position="273"/>
        <end position="303"/>
    </location>
</feature>
<evidence type="ECO:0000256" key="5">
    <source>
        <dbReference type="ARBA" id="ARBA00022692"/>
    </source>
</evidence>
<dbReference type="PROSITE" id="PS00428">
    <property type="entry name" value="FTSW_RODA_SPOVE"/>
    <property type="match status" value="1"/>
</dbReference>
<reference evidence="13" key="1">
    <citation type="submission" date="2016-09" db="EMBL/GenBank/DDBJ databases">
        <title>Acidihalobacter prosperus F5.</title>
        <authorList>
            <person name="Khaleque H.N."/>
            <person name="Ramsay J.P."/>
            <person name="Kaksonen A.H."/>
            <person name="Boxall N.J."/>
            <person name="Watkin E.L.J."/>
        </authorList>
    </citation>
    <scope>NUCLEOTIDE SEQUENCE [LARGE SCALE GENOMIC DNA]</scope>
    <source>
        <strain evidence="13">F5</strain>
    </source>
</reference>
<evidence type="ECO:0000256" key="8">
    <source>
        <dbReference type="ARBA" id="ARBA00022989"/>
    </source>
</evidence>
<dbReference type="GO" id="GO:0005886">
    <property type="term" value="C:plasma membrane"/>
    <property type="evidence" value="ECO:0007669"/>
    <property type="project" value="UniProtKB-SubCell"/>
</dbReference>
<comment type="subcellular location">
    <subcellularLocation>
        <location evidence="11">Cell inner membrane</location>
        <topology evidence="11">Multi-pass membrane protein</topology>
    </subcellularLocation>
    <subcellularLocation>
        <location evidence="1">Membrane</location>
        <topology evidence="1">Multi-pass membrane protein</topology>
    </subcellularLocation>
</comment>
<evidence type="ECO:0000256" key="9">
    <source>
        <dbReference type="ARBA" id="ARBA00023136"/>
    </source>
</evidence>
<feature type="transmembrane region" description="Helical" evidence="11">
    <location>
        <begin position="89"/>
        <end position="110"/>
    </location>
</feature>
<keyword evidence="8 11" id="KW-1133">Transmembrane helix</keyword>
<evidence type="ECO:0000256" key="2">
    <source>
        <dbReference type="ARBA" id="ARBA00022475"/>
    </source>
</evidence>
<dbReference type="GO" id="GO:0051301">
    <property type="term" value="P:cell division"/>
    <property type="evidence" value="ECO:0007669"/>
    <property type="project" value="InterPro"/>
</dbReference>
<evidence type="ECO:0000256" key="3">
    <source>
        <dbReference type="ARBA" id="ARBA00022676"/>
    </source>
</evidence>
<dbReference type="AlphaFoldDB" id="A0A1D8IQI0"/>